<dbReference type="PANTHER" id="PTHR47605:SF2">
    <property type="entry name" value="TRANSCRIPTIONAL ELONGATION REGULATOR MINIYO"/>
    <property type="match status" value="1"/>
</dbReference>
<evidence type="ECO:0000259" key="1">
    <source>
        <dbReference type="Pfam" id="PF08620"/>
    </source>
</evidence>
<reference evidence="2 3" key="1">
    <citation type="journal article" date="2021" name="Nat. Plants">
        <title>The Taxus genome provides insights into paclitaxel biosynthesis.</title>
        <authorList>
            <person name="Xiong X."/>
            <person name="Gou J."/>
            <person name="Liao Q."/>
            <person name="Li Y."/>
            <person name="Zhou Q."/>
            <person name="Bi G."/>
            <person name="Li C."/>
            <person name="Du R."/>
            <person name="Wang X."/>
            <person name="Sun T."/>
            <person name="Guo L."/>
            <person name="Liang H."/>
            <person name="Lu P."/>
            <person name="Wu Y."/>
            <person name="Zhang Z."/>
            <person name="Ro D.K."/>
            <person name="Shang Y."/>
            <person name="Huang S."/>
            <person name="Yan J."/>
        </authorList>
    </citation>
    <scope>NUCLEOTIDE SEQUENCE [LARGE SCALE GENOMIC DNA]</scope>
    <source>
        <strain evidence="2">Ta-2019</strain>
    </source>
</reference>
<dbReference type="EMBL" id="JAHRHJ020000003">
    <property type="protein sequence ID" value="KAH9323458.1"/>
    <property type="molecule type" value="Genomic_DNA"/>
</dbReference>
<dbReference type="InterPro" id="IPR013929">
    <property type="entry name" value="RPAP1_C"/>
</dbReference>
<evidence type="ECO:0000313" key="2">
    <source>
        <dbReference type="EMBL" id="KAH9323458.1"/>
    </source>
</evidence>
<dbReference type="PANTHER" id="PTHR47605">
    <property type="entry name" value="TRANSCRIPTIONAL ELONGATION REGULATOR MINIYO"/>
    <property type="match status" value="1"/>
</dbReference>
<proteinExistence type="predicted"/>
<evidence type="ECO:0000313" key="3">
    <source>
        <dbReference type="Proteomes" id="UP000824469"/>
    </source>
</evidence>
<protein>
    <recommendedName>
        <fullName evidence="1">RPAP1 C-terminal domain-containing protein</fullName>
    </recommendedName>
</protein>
<feature type="non-terminal residue" evidence="2">
    <location>
        <position position="211"/>
    </location>
</feature>
<dbReference type="Pfam" id="PF08620">
    <property type="entry name" value="RPAP1_C"/>
    <property type="match status" value="1"/>
</dbReference>
<feature type="domain" description="RPAP1 C-terminal" evidence="1">
    <location>
        <begin position="13"/>
        <end position="61"/>
    </location>
</feature>
<name>A0AA38GKV1_TAXCH</name>
<keyword evidence="3" id="KW-1185">Reference proteome</keyword>
<gene>
    <name evidence="2" type="ORF">KI387_018097</name>
</gene>
<sequence length="211" mass="23252">NNSDICHFDVHNVAERDILRTEGDPASAGYTIKEAAALVRSVVPGQRAIALQLIAAVLDKALVNLHESKVQNDATLDMHGRNKSVDWQAIWAYALGPEPGLVLTLRGTLASVVKDPSLASRAFFGSERSTLVYHFGAAFRAVLQRYYQRVQRKGLRIFGGIWGRESKGFQIRLMAAIWVRLSITLKAPPSVSKRDDLQPLFGGFPVGPFQI</sequence>
<accession>A0AA38GKV1</accession>
<dbReference type="Proteomes" id="UP000824469">
    <property type="component" value="Unassembled WGS sequence"/>
</dbReference>
<dbReference type="AlphaFoldDB" id="A0AA38GKV1"/>
<comment type="caution">
    <text evidence="2">The sequence shown here is derived from an EMBL/GenBank/DDBJ whole genome shotgun (WGS) entry which is preliminary data.</text>
</comment>
<dbReference type="InterPro" id="IPR055326">
    <property type="entry name" value="MINIYO"/>
</dbReference>
<organism evidence="2 3">
    <name type="scientific">Taxus chinensis</name>
    <name type="common">Chinese yew</name>
    <name type="synonym">Taxus wallichiana var. chinensis</name>
    <dbReference type="NCBI Taxonomy" id="29808"/>
    <lineage>
        <taxon>Eukaryota</taxon>
        <taxon>Viridiplantae</taxon>
        <taxon>Streptophyta</taxon>
        <taxon>Embryophyta</taxon>
        <taxon>Tracheophyta</taxon>
        <taxon>Spermatophyta</taxon>
        <taxon>Pinopsida</taxon>
        <taxon>Pinidae</taxon>
        <taxon>Conifers II</taxon>
        <taxon>Cupressales</taxon>
        <taxon>Taxaceae</taxon>
        <taxon>Taxus</taxon>
    </lineage>
</organism>